<dbReference type="Pfam" id="PF06580">
    <property type="entry name" value="His_kinase"/>
    <property type="match status" value="1"/>
</dbReference>
<dbReference type="RefSeq" id="WP_313982894.1">
    <property type="nucleotide sequence ID" value="NZ_JASJOS010000010.1"/>
</dbReference>
<organism evidence="3 4">
    <name type="scientific">Xanthocytophaga flava</name>
    <dbReference type="NCBI Taxonomy" id="3048013"/>
    <lineage>
        <taxon>Bacteria</taxon>
        <taxon>Pseudomonadati</taxon>
        <taxon>Bacteroidota</taxon>
        <taxon>Cytophagia</taxon>
        <taxon>Cytophagales</taxon>
        <taxon>Rhodocytophagaceae</taxon>
        <taxon>Xanthocytophaga</taxon>
    </lineage>
</organism>
<keyword evidence="1" id="KW-0812">Transmembrane</keyword>
<feature type="domain" description="Signal transduction histidine kinase internal region" evidence="2">
    <location>
        <begin position="186"/>
        <end position="263"/>
    </location>
</feature>
<reference evidence="3" key="1">
    <citation type="submission" date="2023-05" db="EMBL/GenBank/DDBJ databases">
        <authorList>
            <person name="Zhang X."/>
        </authorList>
    </citation>
    <scope>NUCLEOTIDE SEQUENCE</scope>
    <source>
        <strain evidence="3">YF14B1</strain>
    </source>
</reference>
<evidence type="ECO:0000313" key="3">
    <source>
        <dbReference type="EMBL" id="MDJ1483235.1"/>
    </source>
</evidence>
<feature type="transmembrane region" description="Helical" evidence="1">
    <location>
        <begin position="55"/>
        <end position="76"/>
    </location>
</feature>
<keyword evidence="3" id="KW-0418">Kinase</keyword>
<dbReference type="Proteomes" id="UP001241110">
    <property type="component" value="Unassembled WGS sequence"/>
</dbReference>
<evidence type="ECO:0000256" key="1">
    <source>
        <dbReference type="SAM" id="Phobius"/>
    </source>
</evidence>
<dbReference type="GO" id="GO:0016020">
    <property type="term" value="C:membrane"/>
    <property type="evidence" value="ECO:0007669"/>
    <property type="project" value="InterPro"/>
</dbReference>
<accession>A0AAE3QU23</accession>
<feature type="transmembrane region" description="Helical" evidence="1">
    <location>
        <begin position="142"/>
        <end position="165"/>
    </location>
</feature>
<feature type="transmembrane region" description="Helical" evidence="1">
    <location>
        <begin position="97"/>
        <end position="116"/>
    </location>
</feature>
<keyword evidence="3" id="KW-0808">Transferase</keyword>
<dbReference type="GO" id="GO:0000155">
    <property type="term" value="F:phosphorelay sensor kinase activity"/>
    <property type="evidence" value="ECO:0007669"/>
    <property type="project" value="InterPro"/>
</dbReference>
<dbReference type="PANTHER" id="PTHR34220:SF7">
    <property type="entry name" value="SENSOR HISTIDINE KINASE YPDA"/>
    <property type="match status" value="1"/>
</dbReference>
<evidence type="ECO:0000259" key="2">
    <source>
        <dbReference type="Pfam" id="PF06580"/>
    </source>
</evidence>
<dbReference type="InterPro" id="IPR050640">
    <property type="entry name" value="Bact_2-comp_sensor_kinase"/>
</dbReference>
<protein>
    <submittedName>
        <fullName evidence="3">Histidine kinase</fullName>
    </submittedName>
</protein>
<proteinExistence type="predicted"/>
<dbReference type="EMBL" id="JASJOS010000010">
    <property type="protein sequence ID" value="MDJ1483235.1"/>
    <property type="molecule type" value="Genomic_DNA"/>
</dbReference>
<evidence type="ECO:0000313" key="4">
    <source>
        <dbReference type="Proteomes" id="UP001241110"/>
    </source>
</evidence>
<sequence>MYTLLNLQLHTIFSPVFMGYRIEPLYDKWLRMFGLPLAPIPVHIYKFSSMYPTNWILGIKLYLTAVILLIAAWEIARIWLIYIRKNYSEIAQTLPRIIYTFSGYIIIGFLIRLVGFELVKELEIAPVAFLGCDTSEQFPVCYLFFISGIAYNCILGIIYEFIYYFHLYGIALQEAETLQRSNLQTQFDSLKSQINPHFLFNSLNSLSSLIREQPEQAEKFLDEMSNVYRYLLRNNEQELVSLQTELQFVESYFHLLKTRYGESIQLKLENLNGYEQYLLPPLTLQILLENAVKHNSILKEQPLIIQIYVEKGYLVVQNNVQKKNLKVASNKVGLHNIITKYQLLKQPDVKIIESKNIFEVMIPLIESQFTTIHS</sequence>
<dbReference type="AlphaFoldDB" id="A0AAE3QU23"/>
<name>A0AAE3QU23_9BACT</name>
<dbReference type="InterPro" id="IPR010559">
    <property type="entry name" value="Sig_transdc_His_kin_internal"/>
</dbReference>
<dbReference type="PANTHER" id="PTHR34220">
    <property type="entry name" value="SENSOR HISTIDINE KINASE YPDA"/>
    <property type="match status" value="1"/>
</dbReference>
<gene>
    <name evidence="3" type="ORF">QNI16_22245</name>
</gene>
<keyword evidence="1" id="KW-1133">Transmembrane helix</keyword>
<keyword evidence="1" id="KW-0472">Membrane</keyword>
<comment type="caution">
    <text evidence="3">The sequence shown here is derived from an EMBL/GenBank/DDBJ whole genome shotgun (WGS) entry which is preliminary data.</text>
</comment>